<dbReference type="EMBL" id="KB310150">
    <property type="protein sequence ID" value="ELT92383.1"/>
    <property type="molecule type" value="Genomic_DNA"/>
</dbReference>
<feature type="region of interest" description="Disordered" evidence="1">
    <location>
        <begin position="47"/>
        <end position="74"/>
    </location>
</feature>
<feature type="region of interest" description="Disordered" evidence="1">
    <location>
        <begin position="239"/>
        <end position="263"/>
    </location>
</feature>
<reference evidence="4" key="1">
    <citation type="submission" date="2012-12" db="EMBL/GenBank/DDBJ databases">
        <authorList>
            <person name="Hellsten U."/>
            <person name="Grimwood J."/>
            <person name="Chapman J.A."/>
            <person name="Shapiro H."/>
            <person name="Aerts A."/>
            <person name="Otillar R.P."/>
            <person name="Terry A.Y."/>
            <person name="Boore J.L."/>
            <person name="Simakov O."/>
            <person name="Marletaz F."/>
            <person name="Cho S.-J."/>
            <person name="Edsinger-Gonzales E."/>
            <person name="Havlak P."/>
            <person name="Kuo D.-H."/>
            <person name="Larsson T."/>
            <person name="Lv J."/>
            <person name="Arendt D."/>
            <person name="Savage R."/>
            <person name="Osoegawa K."/>
            <person name="de Jong P."/>
            <person name="Lindberg D.R."/>
            <person name="Seaver E.C."/>
            <person name="Weisblat D.A."/>
            <person name="Putnam N.H."/>
            <person name="Grigoriev I.V."/>
            <person name="Rokhsar D.S."/>
        </authorList>
    </citation>
    <scope>NUCLEOTIDE SEQUENCE</scope>
    <source>
        <strain evidence="4">I ESC-2004</strain>
    </source>
</reference>
<evidence type="ECO:0000313" key="4">
    <source>
        <dbReference type="Proteomes" id="UP000014760"/>
    </source>
</evidence>
<protein>
    <submittedName>
        <fullName evidence="2 3">Uncharacterized protein</fullName>
    </submittedName>
</protein>
<evidence type="ECO:0000313" key="3">
    <source>
        <dbReference type="EnsemblMetazoa" id="CapteP192713"/>
    </source>
</evidence>
<dbReference type="AlphaFoldDB" id="R7TF54"/>
<evidence type="ECO:0000313" key="2">
    <source>
        <dbReference type="EMBL" id="ELT92383.1"/>
    </source>
</evidence>
<name>R7TF54_CAPTE</name>
<feature type="region of interest" description="Disordered" evidence="1">
    <location>
        <begin position="113"/>
        <end position="139"/>
    </location>
</feature>
<reference evidence="2 4" key="2">
    <citation type="journal article" date="2013" name="Nature">
        <title>Insights into bilaterian evolution from three spiralian genomes.</title>
        <authorList>
            <person name="Simakov O."/>
            <person name="Marletaz F."/>
            <person name="Cho S.J."/>
            <person name="Edsinger-Gonzales E."/>
            <person name="Havlak P."/>
            <person name="Hellsten U."/>
            <person name="Kuo D.H."/>
            <person name="Larsson T."/>
            <person name="Lv J."/>
            <person name="Arendt D."/>
            <person name="Savage R."/>
            <person name="Osoegawa K."/>
            <person name="de Jong P."/>
            <person name="Grimwood J."/>
            <person name="Chapman J.A."/>
            <person name="Shapiro H."/>
            <person name="Aerts A."/>
            <person name="Otillar R.P."/>
            <person name="Terry A.Y."/>
            <person name="Boore J.L."/>
            <person name="Grigoriev I.V."/>
            <person name="Lindberg D.R."/>
            <person name="Seaver E.C."/>
            <person name="Weisblat D.A."/>
            <person name="Putnam N.H."/>
            <person name="Rokhsar D.S."/>
        </authorList>
    </citation>
    <scope>NUCLEOTIDE SEQUENCE</scope>
    <source>
        <strain evidence="2 4">I ESC-2004</strain>
    </source>
</reference>
<reference evidence="3" key="3">
    <citation type="submission" date="2015-06" db="UniProtKB">
        <authorList>
            <consortium name="EnsemblMetazoa"/>
        </authorList>
    </citation>
    <scope>IDENTIFICATION</scope>
</reference>
<dbReference type="Proteomes" id="UP000014760">
    <property type="component" value="Unassembled WGS sequence"/>
</dbReference>
<dbReference type="EnsemblMetazoa" id="CapteT192713">
    <property type="protein sequence ID" value="CapteP192713"/>
    <property type="gene ID" value="CapteG192713"/>
</dbReference>
<accession>R7TF54</accession>
<dbReference type="EMBL" id="AMQN01013347">
    <property type="status" value="NOT_ANNOTATED_CDS"/>
    <property type="molecule type" value="Genomic_DNA"/>
</dbReference>
<sequence length="295" mass="33489">MPPTGNHGDHCRILKFITCATEVNVSEQWDMFDEDSIEDFSDECFNNEFSTKPEADSDWLPELNEPRDENPKKFSFRSANNTQNLTPLPNANANISYQTRIPNRSYDNRRALGHPEMKPNNRAGGIRGWSTPPPRKKQTTIEDWYPESKIVDRHNTEDLSDTELELAMVNEEQNISISSSPTAQENYIGSFSPISQCNMSPIIDIEPTELSEFGACTATQTIWDKQREVKTERRSVLSPLSSQCPSTNQKFNETEERKGLPERSSFGAVDIKWRSAEEKFPQTGSEYATPLINGT</sequence>
<feature type="compositionally biased region" description="Polar residues" evidence="1">
    <location>
        <begin position="239"/>
        <end position="251"/>
    </location>
</feature>
<keyword evidence="4" id="KW-1185">Reference proteome</keyword>
<organism evidence="2">
    <name type="scientific">Capitella teleta</name>
    <name type="common">Polychaete worm</name>
    <dbReference type="NCBI Taxonomy" id="283909"/>
    <lineage>
        <taxon>Eukaryota</taxon>
        <taxon>Metazoa</taxon>
        <taxon>Spiralia</taxon>
        <taxon>Lophotrochozoa</taxon>
        <taxon>Annelida</taxon>
        <taxon>Polychaeta</taxon>
        <taxon>Sedentaria</taxon>
        <taxon>Scolecida</taxon>
        <taxon>Capitellidae</taxon>
        <taxon>Capitella</taxon>
    </lineage>
</organism>
<gene>
    <name evidence="2" type="ORF">CAPTEDRAFT_192713</name>
</gene>
<feature type="compositionally biased region" description="Basic and acidic residues" evidence="1">
    <location>
        <begin position="252"/>
        <end position="261"/>
    </location>
</feature>
<dbReference type="HOGENOM" id="CLU_944130_0_0_1"/>
<evidence type="ECO:0000256" key="1">
    <source>
        <dbReference type="SAM" id="MobiDB-lite"/>
    </source>
</evidence>
<proteinExistence type="predicted"/>